<dbReference type="SUPFAM" id="SSF49503">
    <property type="entry name" value="Cupredoxins"/>
    <property type="match status" value="1"/>
</dbReference>
<evidence type="ECO:0008006" key="4">
    <source>
        <dbReference type="Google" id="ProtNLM"/>
    </source>
</evidence>
<keyword evidence="1" id="KW-0732">Signal</keyword>
<dbReference type="Proteomes" id="UP000481861">
    <property type="component" value="Unassembled WGS sequence"/>
</dbReference>
<name>A0A7C8I7H5_9PLEO</name>
<dbReference type="EMBL" id="JAADJZ010000009">
    <property type="protein sequence ID" value="KAF2872617.1"/>
    <property type="molecule type" value="Genomic_DNA"/>
</dbReference>
<dbReference type="PANTHER" id="PTHR34883:SF4">
    <property type="entry name" value="CUPREDOXIN"/>
    <property type="match status" value="1"/>
</dbReference>
<comment type="caution">
    <text evidence="2">The sequence shown here is derived from an EMBL/GenBank/DDBJ whole genome shotgun (WGS) entry which is preliminary data.</text>
</comment>
<dbReference type="PANTHER" id="PTHR34883">
    <property type="entry name" value="SERINE-RICH PROTEIN, PUTATIVE-RELATED-RELATED"/>
    <property type="match status" value="1"/>
</dbReference>
<dbReference type="InterPro" id="IPR052953">
    <property type="entry name" value="Ser-rich/MCO-related"/>
</dbReference>
<dbReference type="InterPro" id="IPR008972">
    <property type="entry name" value="Cupredoxin"/>
</dbReference>
<feature type="signal peptide" evidence="1">
    <location>
        <begin position="1"/>
        <end position="16"/>
    </location>
</feature>
<dbReference type="OrthoDB" id="1921208at2759"/>
<evidence type="ECO:0000256" key="1">
    <source>
        <dbReference type="SAM" id="SignalP"/>
    </source>
</evidence>
<evidence type="ECO:0000313" key="2">
    <source>
        <dbReference type="EMBL" id="KAF2872617.1"/>
    </source>
</evidence>
<protein>
    <recommendedName>
        <fullName evidence="4">Cupredoxin</fullName>
    </recommendedName>
</protein>
<evidence type="ECO:0000313" key="3">
    <source>
        <dbReference type="Proteomes" id="UP000481861"/>
    </source>
</evidence>
<dbReference type="AlphaFoldDB" id="A0A7C8I7H5"/>
<sequence length="267" mass="26584">MKYFAALSLAAGLAAADMHAMPVAPAAAAGGMTHTVVVGGLKPVATGMAPFLGYSPEAITAAVGDKVKFVFMQKNHTVTQSTFADPCKAMTGGQDSGFMPNADGKAGVEWEMPVDTTEPLWFYCKQRMGTHCGKGMVFSINAKLEGDNTMAAFKQLAINKNGTEAAPLSTAGIQNVPPGAAAAPSTVTVEAGGGTALATHVTSAAGAAAVSPPPAGVAPPAAHATLAVGAGQDGQGLACTCQCLCGESSFPPQAAVNHFGGFAGMLS</sequence>
<feature type="chain" id="PRO_5029018849" description="Cupredoxin" evidence="1">
    <location>
        <begin position="17"/>
        <end position="267"/>
    </location>
</feature>
<dbReference type="Gene3D" id="2.60.40.420">
    <property type="entry name" value="Cupredoxins - blue copper proteins"/>
    <property type="match status" value="1"/>
</dbReference>
<dbReference type="CDD" id="cd00920">
    <property type="entry name" value="Cupredoxin"/>
    <property type="match status" value="1"/>
</dbReference>
<proteinExistence type="predicted"/>
<reference evidence="2 3" key="1">
    <citation type="submission" date="2020-01" db="EMBL/GenBank/DDBJ databases">
        <authorList>
            <consortium name="DOE Joint Genome Institute"/>
            <person name="Haridas S."/>
            <person name="Albert R."/>
            <person name="Binder M."/>
            <person name="Bloem J."/>
            <person name="Labutti K."/>
            <person name="Salamov A."/>
            <person name="Andreopoulos B."/>
            <person name="Baker S.E."/>
            <person name="Barry K."/>
            <person name="Bills G."/>
            <person name="Bluhm B.H."/>
            <person name="Cannon C."/>
            <person name="Castanera R."/>
            <person name="Culley D.E."/>
            <person name="Daum C."/>
            <person name="Ezra D."/>
            <person name="Gonzalez J.B."/>
            <person name="Henrissat B."/>
            <person name="Kuo A."/>
            <person name="Liang C."/>
            <person name="Lipzen A."/>
            <person name="Lutzoni F."/>
            <person name="Magnuson J."/>
            <person name="Mondo S."/>
            <person name="Nolan M."/>
            <person name="Ohm R."/>
            <person name="Pangilinan J."/>
            <person name="Park H.-J.H."/>
            <person name="Ramirez L."/>
            <person name="Alfaro M."/>
            <person name="Sun H."/>
            <person name="Tritt A."/>
            <person name="Yoshinaga Y."/>
            <person name="Zwiers L.-H.L."/>
            <person name="Turgeon B.G."/>
            <person name="Goodwin S.B."/>
            <person name="Spatafora J.W."/>
            <person name="Crous P.W."/>
            <person name="Grigoriev I.V."/>
        </authorList>
    </citation>
    <scope>NUCLEOTIDE SEQUENCE [LARGE SCALE GENOMIC DNA]</scope>
    <source>
        <strain evidence="2 3">CBS 611.86</strain>
    </source>
</reference>
<gene>
    <name evidence="2" type="ORF">BDV95DRAFT_391327</name>
</gene>
<accession>A0A7C8I7H5</accession>
<organism evidence="2 3">
    <name type="scientific">Massariosphaeria phaeospora</name>
    <dbReference type="NCBI Taxonomy" id="100035"/>
    <lineage>
        <taxon>Eukaryota</taxon>
        <taxon>Fungi</taxon>
        <taxon>Dikarya</taxon>
        <taxon>Ascomycota</taxon>
        <taxon>Pezizomycotina</taxon>
        <taxon>Dothideomycetes</taxon>
        <taxon>Pleosporomycetidae</taxon>
        <taxon>Pleosporales</taxon>
        <taxon>Pleosporales incertae sedis</taxon>
        <taxon>Massariosphaeria</taxon>
    </lineage>
</organism>
<keyword evidence="3" id="KW-1185">Reference proteome</keyword>